<dbReference type="SMART" id="SM00248">
    <property type="entry name" value="ANK"/>
    <property type="match status" value="6"/>
</dbReference>
<dbReference type="NCBIfam" id="TIGR00231">
    <property type="entry name" value="small_GTP"/>
    <property type="match status" value="1"/>
</dbReference>
<dbReference type="InterPro" id="IPR035994">
    <property type="entry name" value="Nucleoside_phosphorylase_sf"/>
</dbReference>
<dbReference type="GO" id="GO:0003924">
    <property type="term" value="F:GTPase activity"/>
    <property type="evidence" value="ECO:0007669"/>
    <property type="project" value="InterPro"/>
</dbReference>
<dbReference type="InterPro" id="IPR005225">
    <property type="entry name" value="Small_GTP-bd"/>
</dbReference>
<dbReference type="Pfam" id="PF12796">
    <property type="entry name" value="Ank_2"/>
    <property type="match status" value="2"/>
</dbReference>
<dbReference type="SMART" id="SM00176">
    <property type="entry name" value="RAN"/>
    <property type="match status" value="1"/>
</dbReference>
<dbReference type="PROSITE" id="PS50088">
    <property type="entry name" value="ANK_REPEAT"/>
    <property type="match status" value="5"/>
</dbReference>
<dbReference type="Gene3D" id="3.40.50.1580">
    <property type="entry name" value="Nucleoside phosphorylase domain"/>
    <property type="match status" value="1"/>
</dbReference>
<dbReference type="InterPro" id="IPR036770">
    <property type="entry name" value="Ankyrin_rpt-contain_sf"/>
</dbReference>
<organism evidence="4 5">
    <name type="scientific">Aspergillus caelatus</name>
    <dbReference type="NCBI Taxonomy" id="61420"/>
    <lineage>
        <taxon>Eukaryota</taxon>
        <taxon>Fungi</taxon>
        <taxon>Dikarya</taxon>
        <taxon>Ascomycota</taxon>
        <taxon>Pezizomycotina</taxon>
        <taxon>Eurotiomycetes</taxon>
        <taxon>Eurotiomycetidae</taxon>
        <taxon>Eurotiales</taxon>
        <taxon>Aspergillaceae</taxon>
        <taxon>Aspergillus</taxon>
        <taxon>Aspergillus subgen. Circumdati</taxon>
    </lineage>
</organism>
<dbReference type="PROSITE" id="PS51420">
    <property type="entry name" value="RHO"/>
    <property type="match status" value="1"/>
</dbReference>
<evidence type="ECO:0000259" key="3">
    <source>
        <dbReference type="Pfam" id="PF01048"/>
    </source>
</evidence>
<dbReference type="EMBL" id="ML737676">
    <property type="protein sequence ID" value="KAE8363418.1"/>
    <property type="molecule type" value="Genomic_DNA"/>
</dbReference>
<name>A0A5N7A1S8_9EURO</name>
<feature type="repeat" description="ANK" evidence="1">
    <location>
        <begin position="326"/>
        <end position="358"/>
    </location>
</feature>
<dbReference type="Pfam" id="PF01048">
    <property type="entry name" value="PNP_UDP_1"/>
    <property type="match status" value="1"/>
</dbReference>
<feature type="repeat" description="ANK" evidence="1">
    <location>
        <begin position="359"/>
        <end position="391"/>
    </location>
</feature>
<dbReference type="InterPro" id="IPR002110">
    <property type="entry name" value="Ankyrin_rpt"/>
</dbReference>
<feature type="repeat" description="ANK" evidence="1">
    <location>
        <begin position="260"/>
        <end position="292"/>
    </location>
</feature>
<dbReference type="PRINTS" id="PR01415">
    <property type="entry name" value="ANKYRIN"/>
</dbReference>
<dbReference type="PROSITE" id="PS50297">
    <property type="entry name" value="ANK_REP_REGION"/>
    <property type="match status" value="4"/>
</dbReference>
<dbReference type="SMART" id="SM00175">
    <property type="entry name" value="RAB"/>
    <property type="match status" value="1"/>
</dbReference>
<evidence type="ECO:0000313" key="4">
    <source>
        <dbReference type="EMBL" id="KAE8363418.1"/>
    </source>
</evidence>
<feature type="repeat" description="ANK" evidence="1">
    <location>
        <begin position="293"/>
        <end position="325"/>
    </location>
</feature>
<feature type="compositionally biased region" description="Polar residues" evidence="2">
    <location>
        <begin position="491"/>
        <end position="507"/>
    </location>
</feature>
<keyword evidence="1" id="KW-0040">ANK repeat</keyword>
<dbReference type="PANTHER" id="PTHR46082:SF6">
    <property type="entry name" value="AAA+ ATPASE DOMAIN-CONTAINING PROTEIN-RELATED"/>
    <property type="match status" value="1"/>
</dbReference>
<dbReference type="PROSITE" id="PS51421">
    <property type="entry name" value="RAS"/>
    <property type="match status" value="1"/>
</dbReference>
<protein>
    <recommendedName>
        <fullName evidence="3">Nucleoside phosphorylase domain-containing protein</fullName>
    </recommendedName>
</protein>
<keyword evidence="5" id="KW-1185">Reference proteome</keyword>
<sequence>MPEESPVYKVVVLGDGAVGKTAFTLQLVSQAFVGIYDPTVEDKYHKQLLVDGRRCVVEILDTAGQEEYSAFREMWIQQSEAFIVMYSVTSSMSWEGVRRWLQQIRAVCEQVTKKAGLPPPVSLSEVTCIVGSKTDDVGKRTISTQEGFALARELGCPFFECSNFIYDQVEAPIVEVVRKLELQRAKINKVDAIKAEVAKMEAAIKPTTKSLHESLGRFLTRLPQQVLLCQMMIQAVRLNKTAEVRRLLAMGADPNGIAGVESSPLSTAAALGYKKMAALLLSLGAAINARDARGATALVLAASEGHLAVVKLLAEQGAQINALSNIQGTPLIAATFRGHVKIVSYLVQQGANINARGSQYTTALHTAAVVGKEGMVGIFLDAGADSTSRDEENRSALYLAASLGHVAVVQLLLLRGSTAIINEVHFKYGSALDAAYASSHFAVAKVLLHFGAKESLNPASTFSVAITSGVEHEDIGPASDPSGIVTTLLPSSTGSVSARSSKPTSSDFARPSHRDGFKIAIICALPHEADAVEAVFDCCWDGDGEQYGKAEGDTNTYTMGKIGRHPVVLVHMPSIGKGAASSVASNVRNSFKKIELALVVGICGAAPQTPSHEEILLGDVVISDGIIQYDLGRRLPHSFIRKDTLLDNLGRPSPRIRGHLAKLRGRRSQVQLQEELILHLTELQERWPDQSLESPGIEQDQLFQSTYHHQHHRTPCSVCSVNVIEDYKDHLICQEALHMTCDELVCDPKMTISRIRHQVALDGNGTITPRVHYGLIASGDSVIRSGVDRDILVKRDGVIAFEMEGAGVWDNLPCIVIKAVCDYADSHKNKHWQNYAAVTAAACTKAFLRTWVTNNSSTTLE</sequence>
<dbReference type="Gene3D" id="3.40.50.300">
    <property type="entry name" value="P-loop containing nucleotide triphosphate hydrolases"/>
    <property type="match status" value="1"/>
</dbReference>
<dbReference type="PRINTS" id="PR00449">
    <property type="entry name" value="RASTRNSFRMNG"/>
</dbReference>
<dbReference type="OrthoDB" id="1658288at2759"/>
<dbReference type="SUPFAM" id="SSF53167">
    <property type="entry name" value="Purine and uridine phosphorylases"/>
    <property type="match status" value="1"/>
</dbReference>
<dbReference type="InterPro" id="IPR053137">
    <property type="entry name" value="NLR-like"/>
</dbReference>
<dbReference type="GeneID" id="43657217"/>
<dbReference type="SMART" id="SM00174">
    <property type="entry name" value="RHO"/>
    <property type="match status" value="1"/>
</dbReference>
<dbReference type="PANTHER" id="PTHR46082">
    <property type="entry name" value="ATP/GTP-BINDING PROTEIN-RELATED"/>
    <property type="match status" value="1"/>
</dbReference>
<reference evidence="4 5" key="1">
    <citation type="submission" date="2019-04" db="EMBL/GenBank/DDBJ databases">
        <title>Friends and foes A comparative genomics studyof 23 Aspergillus species from section Flavi.</title>
        <authorList>
            <consortium name="DOE Joint Genome Institute"/>
            <person name="Kjaerbolling I."/>
            <person name="Vesth T."/>
            <person name="Frisvad J.C."/>
            <person name="Nybo J.L."/>
            <person name="Theobald S."/>
            <person name="Kildgaard S."/>
            <person name="Isbrandt T."/>
            <person name="Kuo A."/>
            <person name="Sato A."/>
            <person name="Lyhne E.K."/>
            <person name="Kogle M.E."/>
            <person name="Wiebenga A."/>
            <person name="Kun R.S."/>
            <person name="Lubbers R.J."/>
            <person name="Makela M.R."/>
            <person name="Barry K."/>
            <person name="Chovatia M."/>
            <person name="Clum A."/>
            <person name="Daum C."/>
            <person name="Haridas S."/>
            <person name="He G."/>
            <person name="LaButti K."/>
            <person name="Lipzen A."/>
            <person name="Mondo S."/>
            <person name="Riley R."/>
            <person name="Salamov A."/>
            <person name="Simmons B.A."/>
            <person name="Magnuson J.K."/>
            <person name="Henrissat B."/>
            <person name="Mortensen U.H."/>
            <person name="Larsen T.O."/>
            <person name="Devries R.P."/>
            <person name="Grigoriev I.V."/>
            <person name="Machida M."/>
            <person name="Baker S.E."/>
            <person name="Andersen M.R."/>
        </authorList>
    </citation>
    <scope>NUCLEOTIDE SEQUENCE [LARGE SCALE GENOMIC DNA]</scope>
    <source>
        <strain evidence="4 5">CBS 763.97</strain>
    </source>
</reference>
<dbReference type="GO" id="GO:0009116">
    <property type="term" value="P:nucleoside metabolic process"/>
    <property type="evidence" value="ECO:0007669"/>
    <property type="project" value="InterPro"/>
</dbReference>
<dbReference type="Pfam" id="PF00023">
    <property type="entry name" value="Ank"/>
    <property type="match status" value="1"/>
</dbReference>
<evidence type="ECO:0000256" key="2">
    <source>
        <dbReference type="SAM" id="MobiDB-lite"/>
    </source>
</evidence>
<dbReference type="InterPro" id="IPR000845">
    <property type="entry name" value="Nucleoside_phosphorylase_d"/>
</dbReference>
<dbReference type="Pfam" id="PF00071">
    <property type="entry name" value="Ras"/>
    <property type="match status" value="1"/>
</dbReference>
<dbReference type="GO" id="GO:0005525">
    <property type="term" value="F:GTP binding"/>
    <property type="evidence" value="ECO:0007669"/>
    <property type="project" value="InterPro"/>
</dbReference>
<dbReference type="SUPFAM" id="SSF52540">
    <property type="entry name" value="P-loop containing nucleoside triphosphate hydrolases"/>
    <property type="match status" value="1"/>
</dbReference>
<dbReference type="Gene3D" id="1.25.40.20">
    <property type="entry name" value="Ankyrin repeat-containing domain"/>
    <property type="match status" value="2"/>
</dbReference>
<dbReference type="AlphaFoldDB" id="A0A5N7A1S8"/>
<gene>
    <name evidence="4" type="ORF">BDV27DRAFT_158818</name>
</gene>
<dbReference type="SMART" id="SM00173">
    <property type="entry name" value="RAS"/>
    <property type="match status" value="1"/>
</dbReference>
<evidence type="ECO:0000256" key="1">
    <source>
        <dbReference type="PROSITE-ProRule" id="PRU00023"/>
    </source>
</evidence>
<dbReference type="RefSeq" id="XP_031926499.1">
    <property type="nucleotide sequence ID" value="XM_032072771.1"/>
</dbReference>
<dbReference type="InterPro" id="IPR027417">
    <property type="entry name" value="P-loop_NTPase"/>
</dbReference>
<dbReference type="SUPFAM" id="SSF48403">
    <property type="entry name" value="Ankyrin repeat"/>
    <property type="match status" value="1"/>
</dbReference>
<dbReference type="InterPro" id="IPR001806">
    <property type="entry name" value="Small_GTPase"/>
</dbReference>
<feature type="repeat" description="ANK" evidence="1">
    <location>
        <begin position="392"/>
        <end position="424"/>
    </location>
</feature>
<accession>A0A5N7A1S8</accession>
<feature type="region of interest" description="Disordered" evidence="2">
    <location>
        <begin position="491"/>
        <end position="510"/>
    </location>
</feature>
<feature type="domain" description="Nucleoside phosphorylase" evidence="3">
    <location>
        <begin position="518"/>
        <end position="637"/>
    </location>
</feature>
<evidence type="ECO:0000313" key="5">
    <source>
        <dbReference type="Proteomes" id="UP000326268"/>
    </source>
</evidence>
<dbReference type="PROSITE" id="PS51419">
    <property type="entry name" value="RAB"/>
    <property type="match status" value="1"/>
</dbReference>
<proteinExistence type="predicted"/>
<dbReference type="Proteomes" id="UP000326268">
    <property type="component" value="Unassembled WGS sequence"/>
</dbReference>